<evidence type="ECO:0000313" key="2">
    <source>
        <dbReference type="EMBL" id="KAK7291791.1"/>
    </source>
</evidence>
<dbReference type="Proteomes" id="UP001372338">
    <property type="component" value="Unassembled WGS sequence"/>
</dbReference>
<feature type="domain" description="VWFA" evidence="1">
    <location>
        <begin position="174"/>
        <end position="367"/>
    </location>
</feature>
<protein>
    <recommendedName>
        <fullName evidence="1">VWFA domain-containing protein</fullName>
    </recommendedName>
</protein>
<accession>A0AAN9J537</accession>
<dbReference type="Gene3D" id="3.40.50.410">
    <property type="entry name" value="von Willebrand factor, type A domain"/>
    <property type="match status" value="1"/>
</dbReference>
<reference evidence="2 3" key="1">
    <citation type="submission" date="2024-01" db="EMBL/GenBank/DDBJ databases">
        <title>The genomes of 5 underutilized Papilionoideae crops provide insights into root nodulation and disease resistanc.</title>
        <authorList>
            <person name="Yuan L."/>
        </authorList>
    </citation>
    <scope>NUCLEOTIDE SEQUENCE [LARGE SCALE GENOMIC DNA]</scope>
    <source>
        <strain evidence="2">ZHUSHIDOU_FW_LH</strain>
        <tissue evidence="2">Leaf</tissue>
    </source>
</reference>
<dbReference type="PANTHER" id="PTHR46503">
    <property type="entry name" value="INTER-ALPHA-TRYPSIN INHIBITOR HEAVY CHAIN-LIKE PROTEIN"/>
    <property type="match status" value="1"/>
</dbReference>
<keyword evidence="3" id="KW-1185">Reference proteome</keyword>
<dbReference type="AlphaFoldDB" id="A0AAN9J537"/>
<dbReference type="SUPFAM" id="SSF53300">
    <property type="entry name" value="vWA-like"/>
    <property type="match status" value="1"/>
</dbReference>
<gene>
    <name evidence="2" type="ORF">RIF29_07215</name>
</gene>
<dbReference type="SMART" id="SM00327">
    <property type="entry name" value="VWA"/>
    <property type="match status" value="1"/>
</dbReference>
<sequence>MDDNNENQSGVRAKNGGFLKTNIFTFTIPQVDGGSILSIKMRWSQKIVYRNGQFHLNVPFTFPDFVNPAAKRISKREKIQINVNAIAGSELLCKTISHPLKEVRRHAGSMGFLYDSEVLMWSKTDFSFSYAVPSSHVNGVVLMESASVHDFDQREMFYVYLSPGDIKSKVFRKEILFVIDISGSMRGKLIDDTKNALSDALSKLNPDDSFSIIAFNGESYIFSKSMELASKDAVERAIEWINTNFVASGGTNISHALNTALEMLSGARSSVPIIFLVTDGSVEDERQICATVKNHMISGESICPRIYTFGIGSYCNHYFLRTLAMIGRGQYGAALDVDLVKPQMLSLFDKASSLVLANITVDIFDELDEFEVYPSHIPDLSSEGPLILSGRYKGSFPETLKVKGVLADFRNFALDMKIQKAKDIPLQTVSVRDQIEYLTAQAWLSENKQLEQKVVKLSLQTGFLSEFTQMMVLEDDHLKKVRESAGTKVSKKSNNVQGQRMILLPHLSIGFGNLIATVENTPPGYEAKLPEVAEIFKAASNCCTTLCGYCCCPCFIQCCSQMNNQLATALTQLCIGLGCFGCLTCCSEICCSGNDG</sequence>
<dbReference type="InterPro" id="IPR002035">
    <property type="entry name" value="VWF_A"/>
</dbReference>
<dbReference type="CDD" id="cd01461">
    <property type="entry name" value="vWA_interalpha_trypsin_inhibitor"/>
    <property type="match status" value="1"/>
</dbReference>
<dbReference type="PROSITE" id="PS50234">
    <property type="entry name" value="VWFA"/>
    <property type="match status" value="1"/>
</dbReference>
<name>A0AAN9J537_CROPI</name>
<dbReference type="EMBL" id="JAYWIO010000001">
    <property type="protein sequence ID" value="KAK7291791.1"/>
    <property type="molecule type" value="Genomic_DNA"/>
</dbReference>
<evidence type="ECO:0000259" key="1">
    <source>
        <dbReference type="PROSITE" id="PS50234"/>
    </source>
</evidence>
<dbReference type="InterPro" id="IPR036465">
    <property type="entry name" value="vWFA_dom_sf"/>
</dbReference>
<comment type="caution">
    <text evidence="2">The sequence shown here is derived from an EMBL/GenBank/DDBJ whole genome shotgun (WGS) entry which is preliminary data.</text>
</comment>
<dbReference type="PANTHER" id="PTHR46503:SF1">
    <property type="entry name" value="INTER-ALPHA-TRYPSIN INHIBITOR HEAVY CHAIN-LIKE PROTEIN"/>
    <property type="match status" value="1"/>
</dbReference>
<dbReference type="Pfam" id="PF13768">
    <property type="entry name" value="VWA_3"/>
    <property type="match status" value="1"/>
</dbReference>
<evidence type="ECO:0000313" key="3">
    <source>
        <dbReference type="Proteomes" id="UP001372338"/>
    </source>
</evidence>
<proteinExistence type="predicted"/>
<organism evidence="2 3">
    <name type="scientific">Crotalaria pallida</name>
    <name type="common">Smooth rattlebox</name>
    <name type="synonym">Crotalaria striata</name>
    <dbReference type="NCBI Taxonomy" id="3830"/>
    <lineage>
        <taxon>Eukaryota</taxon>
        <taxon>Viridiplantae</taxon>
        <taxon>Streptophyta</taxon>
        <taxon>Embryophyta</taxon>
        <taxon>Tracheophyta</taxon>
        <taxon>Spermatophyta</taxon>
        <taxon>Magnoliopsida</taxon>
        <taxon>eudicotyledons</taxon>
        <taxon>Gunneridae</taxon>
        <taxon>Pentapetalae</taxon>
        <taxon>rosids</taxon>
        <taxon>fabids</taxon>
        <taxon>Fabales</taxon>
        <taxon>Fabaceae</taxon>
        <taxon>Papilionoideae</taxon>
        <taxon>50 kb inversion clade</taxon>
        <taxon>genistoids sensu lato</taxon>
        <taxon>core genistoids</taxon>
        <taxon>Crotalarieae</taxon>
        <taxon>Crotalaria</taxon>
    </lineage>
</organism>